<keyword evidence="12" id="KW-0046">Antibiotic resistance</keyword>
<evidence type="ECO:0000256" key="13">
    <source>
        <dbReference type="SAM" id="SignalP"/>
    </source>
</evidence>
<dbReference type="InterPro" id="IPR001279">
    <property type="entry name" value="Metallo-B-lactamas"/>
</dbReference>
<sequence length="236" mass="26484">MKYVFILLLLISLSAYAEEPKIKITKLDKNVYVHTSYKLLGDGYFPSNGLIVETDKGIVLIDTAWGQEQTIELLSWISENLKKPVLSAIITHFHEDRASGIEVLKKQNIVSYAGYRTVALLKEKGQEVPEKSLKDLEILSFGKIKIKTFFLGPGHSRDNIVVWVPKSKLLFGGCLVKSPEASEIGNIKDADLKEWPNTIRKLQSKFPEVSMVIPGHQSWGGKEAFTKTLDLLEKGK</sequence>
<evidence type="ECO:0000256" key="3">
    <source>
        <dbReference type="ARBA" id="ARBA00004418"/>
    </source>
</evidence>
<evidence type="ECO:0000256" key="12">
    <source>
        <dbReference type="ARBA" id="ARBA00023251"/>
    </source>
</evidence>
<feature type="signal peptide" evidence="13">
    <location>
        <begin position="1"/>
        <end position="17"/>
    </location>
</feature>
<protein>
    <recommendedName>
        <fullName evidence="6">beta-lactamase</fullName>
        <ecNumber evidence="6">3.5.2.6</ecNumber>
    </recommendedName>
</protein>
<dbReference type="Proteomes" id="UP000297762">
    <property type="component" value="Unassembled WGS sequence"/>
</dbReference>
<comment type="similarity">
    <text evidence="4">Belongs to the metallo-beta-lactamase superfamily. Class-B beta-lactamase family.</text>
</comment>
<comment type="subcellular location">
    <subcellularLocation>
        <location evidence="3">Periplasm</location>
    </subcellularLocation>
</comment>
<dbReference type="NCBIfam" id="NF033088">
    <property type="entry name" value="bla_subclass_B1"/>
    <property type="match status" value="1"/>
</dbReference>
<feature type="chain" id="PRO_5021034732" description="beta-lactamase" evidence="13">
    <location>
        <begin position="18"/>
        <end position="236"/>
    </location>
</feature>
<dbReference type="Gene3D" id="3.60.15.10">
    <property type="entry name" value="Ribonuclease Z/Hydroxyacylglutathione hydrolase-like"/>
    <property type="match status" value="1"/>
</dbReference>
<keyword evidence="7" id="KW-0479">Metal-binding</keyword>
<evidence type="ECO:0000256" key="7">
    <source>
        <dbReference type="ARBA" id="ARBA00022723"/>
    </source>
</evidence>
<dbReference type="InterPro" id="IPR050855">
    <property type="entry name" value="NDM-1-like"/>
</dbReference>
<dbReference type="GO" id="GO:0008270">
    <property type="term" value="F:zinc ion binding"/>
    <property type="evidence" value="ECO:0007669"/>
    <property type="project" value="InterPro"/>
</dbReference>
<name>A0A4R9K557_9LEPT</name>
<keyword evidence="8 13" id="KW-0732">Signal</keyword>
<gene>
    <name evidence="15" type="primary">bla</name>
    <name evidence="15" type="ORF">EHQ64_12640</name>
</gene>
<keyword evidence="11" id="KW-0862">Zinc</keyword>
<dbReference type="AlphaFoldDB" id="A0A4R9K557"/>
<evidence type="ECO:0000256" key="8">
    <source>
        <dbReference type="ARBA" id="ARBA00022729"/>
    </source>
</evidence>
<dbReference type="GO" id="GO:0042597">
    <property type="term" value="C:periplasmic space"/>
    <property type="evidence" value="ECO:0007669"/>
    <property type="project" value="UniProtKB-SubCell"/>
</dbReference>
<evidence type="ECO:0000256" key="9">
    <source>
        <dbReference type="ARBA" id="ARBA00022764"/>
    </source>
</evidence>
<accession>A0A4R9K557</accession>
<dbReference type="InterPro" id="IPR001018">
    <property type="entry name" value="Beta-lactamase_class-B_CS"/>
</dbReference>
<comment type="cofactor">
    <cofactor evidence="2">
        <name>Zn(2+)</name>
        <dbReference type="ChEBI" id="CHEBI:29105"/>
    </cofactor>
</comment>
<evidence type="ECO:0000256" key="6">
    <source>
        <dbReference type="ARBA" id="ARBA00012865"/>
    </source>
</evidence>
<reference evidence="15" key="1">
    <citation type="journal article" date="2019" name="PLoS Negl. Trop. Dis.">
        <title>Revisiting the worldwide diversity of Leptospira species in the environment.</title>
        <authorList>
            <person name="Vincent A.T."/>
            <person name="Schiettekatte O."/>
            <person name="Bourhy P."/>
            <person name="Veyrier F.J."/>
            <person name="Picardeau M."/>
        </authorList>
    </citation>
    <scope>NUCLEOTIDE SEQUENCE [LARGE SCALE GENOMIC DNA]</scope>
    <source>
        <strain evidence="15">201702455</strain>
    </source>
</reference>
<dbReference type="EC" id="3.5.2.6" evidence="6"/>
<evidence type="ECO:0000256" key="10">
    <source>
        <dbReference type="ARBA" id="ARBA00022801"/>
    </source>
</evidence>
<dbReference type="PROSITE" id="PS00744">
    <property type="entry name" value="BETA_LACTAMASE_B_2"/>
    <property type="match status" value="1"/>
</dbReference>
<dbReference type="GO" id="GO:0017001">
    <property type="term" value="P:antibiotic catabolic process"/>
    <property type="evidence" value="ECO:0007669"/>
    <property type="project" value="InterPro"/>
</dbReference>
<dbReference type="GO" id="GO:0046677">
    <property type="term" value="P:response to antibiotic"/>
    <property type="evidence" value="ECO:0007669"/>
    <property type="project" value="UniProtKB-KW"/>
</dbReference>
<evidence type="ECO:0000256" key="2">
    <source>
        <dbReference type="ARBA" id="ARBA00001947"/>
    </source>
</evidence>
<dbReference type="Pfam" id="PF00753">
    <property type="entry name" value="Lactamase_B"/>
    <property type="match status" value="1"/>
</dbReference>
<feature type="domain" description="Metallo-beta-lactamase" evidence="14">
    <location>
        <begin position="46"/>
        <end position="216"/>
    </location>
</feature>
<evidence type="ECO:0000313" key="15">
    <source>
        <dbReference type="EMBL" id="TGL60668.1"/>
    </source>
</evidence>
<dbReference type="PANTHER" id="PTHR42951:SF4">
    <property type="entry name" value="ACYL-COENZYME A THIOESTERASE MBLAC2"/>
    <property type="match status" value="1"/>
</dbReference>
<comment type="caution">
    <text evidence="15">The sequence shown here is derived from an EMBL/GenBank/DDBJ whole genome shotgun (WGS) entry which is preliminary data.</text>
</comment>
<keyword evidence="10" id="KW-0378">Hydrolase</keyword>
<evidence type="ECO:0000259" key="14">
    <source>
        <dbReference type="SMART" id="SM00849"/>
    </source>
</evidence>
<dbReference type="SUPFAM" id="SSF56281">
    <property type="entry name" value="Metallo-hydrolase/oxidoreductase"/>
    <property type="match status" value="1"/>
</dbReference>
<comment type="subunit">
    <text evidence="5">Monomer.</text>
</comment>
<dbReference type="EMBL" id="RQGF01000028">
    <property type="protein sequence ID" value="TGL60668.1"/>
    <property type="molecule type" value="Genomic_DNA"/>
</dbReference>
<dbReference type="SMART" id="SM00849">
    <property type="entry name" value="Lactamase_B"/>
    <property type="match status" value="1"/>
</dbReference>
<evidence type="ECO:0000256" key="4">
    <source>
        <dbReference type="ARBA" id="ARBA00005250"/>
    </source>
</evidence>
<keyword evidence="9" id="KW-0574">Periplasm</keyword>
<proteinExistence type="inferred from homology"/>
<dbReference type="InterPro" id="IPR036866">
    <property type="entry name" value="RibonucZ/Hydroxyglut_hydro"/>
</dbReference>
<dbReference type="RefSeq" id="WP_135649838.1">
    <property type="nucleotide sequence ID" value="NZ_RQGF01000028.1"/>
</dbReference>
<dbReference type="InterPro" id="IPR058199">
    <property type="entry name" value="BlaB//VIM/IMP-1"/>
</dbReference>
<organism evidence="15 16">
    <name type="scientific">Leptospira sarikeiensis</name>
    <dbReference type="NCBI Taxonomy" id="2484943"/>
    <lineage>
        <taxon>Bacteria</taxon>
        <taxon>Pseudomonadati</taxon>
        <taxon>Spirochaetota</taxon>
        <taxon>Spirochaetia</taxon>
        <taxon>Leptospirales</taxon>
        <taxon>Leptospiraceae</taxon>
        <taxon>Leptospira</taxon>
    </lineage>
</organism>
<evidence type="ECO:0000313" key="16">
    <source>
        <dbReference type="Proteomes" id="UP000297762"/>
    </source>
</evidence>
<keyword evidence="16" id="KW-1185">Reference proteome</keyword>
<dbReference type="PANTHER" id="PTHR42951">
    <property type="entry name" value="METALLO-BETA-LACTAMASE DOMAIN-CONTAINING"/>
    <property type="match status" value="1"/>
</dbReference>
<evidence type="ECO:0000256" key="11">
    <source>
        <dbReference type="ARBA" id="ARBA00022833"/>
    </source>
</evidence>
<evidence type="ECO:0000256" key="1">
    <source>
        <dbReference type="ARBA" id="ARBA00001526"/>
    </source>
</evidence>
<dbReference type="OrthoDB" id="9769598at2"/>
<dbReference type="GO" id="GO:0008800">
    <property type="term" value="F:beta-lactamase activity"/>
    <property type="evidence" value="ECO:0007669"/>
    <property type="project" value="UniProtKB-EC"/>
</dbReference>
<evidence type="ECO:0000256" key="5">
    <source>
        <dbReference type="ARBA" id="ARBA00011245"/>
    </source>
</evidence>
<comment type="catalytic activity">
    <reaction evidence="1">
        <text>a beta-lactam + H2O = a substituted beta-amino acid</text>
        <dbReference type="Rhea" id="RHEA:20401"/>
        <dbReference type="ChEBI" id="CHEBI:15377"/>
        <dbReference type="ChEBI" id="CHEBI:35627"/>
        <dbReference type="ChEBI" id="CHEBI:140347"/>
        <dbReference type="EC" id="3.5.2.6"/>
    </reaction>
</comment>
<dbReference type="NCBIfam" id="NF012229">
    <property type="entry name" value="bla_class_B_core"/>
    <property type="match status" value="1"/>
</dbReference>